<name>A0AAV4JB85_9GAST</name>
<dbReference type="EMBL" id="BMAT01013764">
    <property type="protein sequence ID" value="GFS19636.1"/>
    <property type="molecule type" value="Genomic_DNA"/>
</dbReference>
<protein>
    <submittedName>
        <fullName evidence="3">Gag-pol polyprotein</fullName>
    </submittedName>
</protein>
<organism evidence="3 4">
    <name type="scientific">Elysia marginata</name>
    <dbReference type="NCBI Taxonomy" id="1093978"/>
    <lineage>
        <taxon>Eukaryota</taxon>
        <taxon>Metazoa</taxon>
        <taxon>Spiralia</taxon>
        <taxon>Lophotrochozoa</taxon>
        <taxon>Mollusca</taxon>
        <taxon>Gastropoda</taxon>
        <taxon>Heterobranchia</taxon>
        <taxon>Euthyneura</taxon>
        <taxon>Panpulmonata</taxon>
        <taxon>Sacoglossa</taxon>
        <taxon>Placobranchoidea</taxon>
        <taxon>Plakobranchidae</taxon>
        <taxon>Elysia</taxon>
    </lineage>
</organism>
<evidence type="ECO:0000313" key="3">
    <source>
        <dbReference type="EMBL" id="GFS19636.1"/>
    </source>
</evidence>
<evidence type="ECO:0000313" key="4">
    <source>
        <dbReference type="Proteomes" id="UP000762676"/>
    </source>
</evidence>
<proteinExistence type="predicted"/>
<feature type="domain" description="Reverse transcriptase" evidence="1">
    <location>
        <begin position="355"/>
        <end position="425"/>
    </location>
</feature>
<reference evidence="3 4" key="1">
    <citation type="journal article" date="2021" name="Elife">
        <title>Chloroplast acquisition without the gene transfer in kleptoplastic sea slugs, Plakobranchus ocellatus.</title>
        <authorList>
            <person name="Maeda T."/>
            <person name="Takahashi S."/>
            <person name="Yoshida T."/>
            <person name="Shimamura S."/>
            <person name="Takaki Y."/>
            <person name="Nagai Y."/>
            <person name="Toyoda A."/>
            <person name="Suzuki Y."/>
            <person name="Arimoto A."/>
            <person name="Ishii H."/>
            <person name="Satoh N."/>
            <person name="Nishiyama T."/>
            <person name="Hasebe M."/>
            <person name="Maruyama T."/>
            <person name="Minagawa J."/>
            <person name="Obokata J."/>
            <person name="Shigenobu S."/>
        </authorList>
    </citation>
    <scope>NUCLEOTIDE SEQUENCE [LARGE SCALE GENOMIC DNA]</scope>
</reference>
<dbReference type="PANTHER" id="PTHR33327">
    <property type="entry name" value="ENDONUCLEASE"/>
    <property type="match status" value="1"/>
</dbReference>
<dbReference type="Proteomes" id="UP000762676">
    <property type="component" value="Unassembled WGS sequence"/>
</dbReference>
<feature type="domain" description="DUF7041" evidence="2">
    <location>
        <begin position="39"/>
        <end position="122"/>
    </location>
</feature>
<keyword evidence="4" id="KW-1185">Reference proteome</keyword>
<dbReference type="AlphaFoldDB" id="A0AAV4JB85"/>
<evidence type="ECO:0000259" key="1">
    <source>
        <dbReference type="Pfam" id="PF00078"/>
    </source>
</evidence>
<dbReference type="InterPro" id="IPR043502">
    <property type="entry name" value="DNA/RNA_pol_sf"/>
</dbReference>
<dbReference type="SUPFAM" id="SSF56672">
    <property type="entry name" value="DNA/RNA polymerases"/>
    <property type="match status" value="1"/>
</dbReference>
<evidence type="ECO:0000259" key="2">
    <source>
        <dbReference type="Pfam" id="PF23055"/>
    </source>
</evidence>
<sequence length="428" mass="47805">MELDAIKQLADTIREQSLYATQATTTIVSTVSAVAFKAPQFWQTNAKAWFIRLEAPFNTHTPPITQDLTKIHHVIQLLDSSTARRVQAVLENPPPVGKYDSLNSALLNAYEATQLQKDQELLNLNGLGDSKPSELLQHMRNLNHDTVTLFRALFLNQLPPDVRRILAQTPDADLDTLAKTADGIMDVEFAAAATPANGSAIATNGKRLISLKLSKNTLLKQKFWIADVIQPILGADFFTSHRLAIDLSNKRLLSLDCGLIVNARPTHSPHPGLHKVHSKYEAILEDFPELLTPTFKENKHGVVHHIPKSGPPVHARACRLDNDKLSAAKAEFEELERLGIICRSTSPWSSPLHMVRKSNGGWHPCDDYRWLNDVTKDDRYPLPHIQDLNSNLRGKLFFSKLDLVRGYHQIPVAEEDIPKTAIITPFGL</sequence>
<dbReference type="Gene3D" id="3.10.10.10">
    <property type="entry name" value="HIV Type 1 Reverse Transcriptase, subunit A, domain 1"/>
    <property type="match status" value="1"/>
</dbReference>
<gene>
    <name evidence="3" type="ORF">ElyMa_006878100</name>
</gene>
<comment type="caution">
    <text evidence="3">The sequence shown here is derived from an EMBL/GenBank/DDBJ whole genome shotgun (WGS) entry which is preliminary data.</text>
</comment>
<dbReference type="PANTHER" id="PTHR33327:SF3">
    <property type="entry name" value="RNA-DIRECTED DNA POLYMERASE"/>
    <property type="match status" value="1"/>
</dbReference>
<dbReference type="Pfam" id="PF23055">
    <property type="entry name" value="DUF7041"/>
    <property type="match status" value="1"/>
</dbReference>
<accession>A0AAV4JB85</accession>
<dbReference type="InterPro" id="IPR055469">
    <property type="entry name" value="DUF7041"/>
</dbReference>
<dbReference type="Gene3D" id="3.30.70.270">
    <property type="match status" value="1"/>
</dbReference>
<dbReference type="InterPro" id="IPR000477">
    <property type="entry name" value="RT_dom"/>
</dbReference>
<dbReference type="CDD" id="cd01647">
    <property type="entry name" value="RT_LTR"/>
    <property type="match status" value="1"/>
</dbReference>
<dbReference type="InterPro" id="IPR043128">
    <property type="entry name" value="Rev_trsase/Diguanyl_cyclase"/>
</dbReference>
<dbReference type="Pfam" id="PF00078">
    <property type="entry name" value="RVT_1"/>
    <property type="match status" value="1"/>
</dbReference>